<dbReference type="Pfam" id="PF00231">
    <property type="entry name" value="ATP-synt"/>
    <property type="match status" value="1"/>
</dbReference>
<evidence type="ECO:0000256" key="8">
    <source>
        <dbReference type="ARBA" id="ARBA00023136"/>
    </source>
</evidence>
<dbReference type="GO" id="GO:0045259">
    <property type="term" value="C:proton-transporting ATP synthase complex"/>
    <property type="evidence" value="ECO:0007669"/>
    <property type="project" value="UniProtKB-KW"/>
</dbReference>
<reference evidence="12" key="1">
    <citation type="submission" date="2020-04" db="EMBL/GenBank/DDBJ databases">
        <title>Analysis of mating type loci in Filobasidium floriforme.</title>
        <authorList>
            <person name="Nowrousian M."/>
        </authorList>
    </citation>
    <scope>NUCLEOTIDE SEQUENCE</scope>
    <source>
        <strain evidence="12">CBS 6242</strain>
    </source>
</reference>
<dbReference type="FunFam" id="3.40.1380.10:FF:000003">
    <property type="entry name" value="ATP synthase subunit gamma"/>
    <property type="match status" value="1"/>
</dbReference>
<accession>A0A8K0NLF5</accession>
<proteinExistence type="inferred from homology"/>
<dbReference type="PANTHER" id="PTHR11693:SF22">
    <property type="entry name" value="ATP SYNTHASE SUBUNIT GAMMA, MITOCHONDRIAL"/>
    <property type="match status" value="1"/>
</dbReference>
<dbReference type="Gene3D" id="1.10.287.80">
    <property type="entry name" value="ATP synthase, gamma subunit, helix hairpin domain"/>
    <property type="match status" value="1"/>
</dbReference>
<comment type="caution">
    <text evidence="12">The sequence shown here is derived from an EMBL/GenBank/DDBJ whole genome shotgun (WGS) entry which is preliminary data.</text>
</comment>
<evidence type="ECO:0000256" key="4">
    <source>
        <dbReference type="ARBA" id="ARBA00022781"/>
    </source>
</evidence>
<dbReference type="InterPro" id="IPR035968">
    <property type="entry name" value="ATP_synth_F1_ATPase_gsu"/>
</dbReference>
<dbReference type="NCBIfam" id="TIGR01146">
    <property type="entry name" value="ATPsyn_F1gamma"/>
    <property type="match status" value="1"/>
</dbReference>
<keyword evidence="9 11" id="KW-0139">CF(1)</keyword>
<dbReference type="EMBL" id="JABELV010000140">
    <property type="protein sequence ID" value="KAG7529692.1"/>
    <property type="molecule type" value="Genomic_DNA"/>
</dbReference>
<comment type="subunit">
    <text evidence="11">F-type ATPases have 2 components, CF(1) - the catalytic core - and CF(0) - the membrane proton channel. CF(1) and CF(0) have multiple subunits.</text>
</comment>
<name>A0A8K0NLF5_9TREE</name>
<dbReference type="InterPro" id="IPR000131">
    <property type="entry name" value="ATP_synth_F1_gsu"/>
</dbReference>
<dbReference type="AlphaFoldDB" id="A0A8K0NLF5"/>
<keyword evidence="13" id="KW-1185">Reference proteome</keyword>
<sequence length="313" mass="34003">MLARSAVRPVLMAARPVVGIQQKNGMATLKEIEQRLKSVKNIEKITKSMKVVASTKLTRAERAMKQAKKYGAANEELFKNSEIGSDNGDAKVLYVAISSDRGLCGGIHSSVTKATLKALNANPEARVAVLGDKPKAQLARSRTDDFVITFNQIGRDIPTFAEAAAIADEIKTKGGEWDVVKIIYNKYISAISYEPTELVVTNAKSLNEAAGFKAYEQEEDSTGDIAEFSLANALYLALVEGHAAEQSARRTAMDNGQSHAADMIGKLNLQFNRARQGKITGELIEIITVSSRPASFIRHGYSVLVDKIETGRD</sequence>
<dbReference type="GO" id="GO:0046933">
    <property type="term" value="F:proton-transporting ATP synthase activity, rotational mechanism"/>
    <property type="evidence" value="ECO:0007669"/>
    <property type="project" value="InterPro"/>
</dbReference>
<dbReference type="Gene3D" id="3.40.1380.10">
    <property type="match status" value="1"/>
</dbReference>
<dbReference type="Proteomes" id="UP000812966">
    <property type="component" value="Unassembled WGS sequence"/>
</dbReference>
<comment type="similarity">
    <text evidence="2 11">Belongs to the ATPase gamma chain family.</text>
</comment>
<evidence type="ECO:0000256" key="5">
    <source>
        <dbReference type="ARBA" id="ARBA00022792"/>
    </source>
</evidence>
<evidence type="ECO:0000313" key="12">
    <source>
        <dbReference type="EMBL" id="KAG7529692.1"/>
    </source>
</evidence>
<evidence type="ECO:0000256" key="2">
    <source>
        <dbReference type="ARBA" id="ARBA00007681"/>
    </source>
</evidence>
<protein>
    <recommendedName>
        <fullName evidence="11">ATP synthase subunit gamma</fullName>
    </recommendedName>
</protein>
<evidence type="ECO:0000256" key="9">
    <source>
        <dbReference type="ARBA" id="ARBA00023196"/>
    </source>
</evidence>
<evidence type="ECO:0000256" key="1">
    <source>
        <dbReference type="ARBA" id="ARBA00004637"/>
    </source>
</evidence>
<evidence type="ECO:0000313" key="13">
    <source>
        <dbReference type="Proteomes" id="UP000812966"/>
    </source>
</evidence>
<evidence type="ECO:0000256" key="3">
    <source>
        <dbReference type="ARBA" id="ARBA00022448"/>
    </source>
</evidence>
<organism evidence="12 13">
    <name type="scientific">Filobasidium floriforme</name>
    <dbReference type="NCBI Taxonomy" id="5210"/>
    <lineage>
        <taxon>Eukaryota</taxon>
        <taxon>Fungi</taxon>
        <taxon>Dikarya</taxon>
        <taxon>Basidiomycota</taxon>
        <taxon>Agaricomycotina</taxon>
        <taxon>Tremellomycetes</taxon>
        <taxon>Filobasidiales</taxon>
        <taxon>Filobasidiaceae</taxon>
        <taxon>Filobasidium</taxon>
    </lineage>
</organism>
<dbReference type="CDD" id="cd12151">
    <property type="entry name" value="F1-ATPase_gamma"/>
    <property type="match status" value="1"/>
</dbReference>
<comment type="subcellular location">
    <subcellularLocation>
        <location evidence="1">Mitochondrion inner membrane</location>
        <topology evidence="1">Peripheral membrane protein</topology>
    </subcellularLocation>
</comment>
<keyword evidence="10 11" id="KW-0066">ATP synthesis</keyword>
<evidence type="ECO:0000256" key="10">
    <source>
        <dbReference type="ARBA" id="ARBA00023310"/>
    </source>
</evidence>
<gene>
    <name evidence="12" type="ORF">FFLO_05498</name>
</gene>
<keyword evidence="5" id="KW-0999">Mitochondrion inner membrane</keyword>
<keyword evidence="8" id="KW-0472">Membrane</keyword>
<dbReference type="PIRSF" id="PIRSF039089">
    <property type="entry name" value="ATP_synthase_gamma"/>
    <property type="match status" value="1"/>
</dbReference>
<keyword evidence="7" id="KW-0496">Mitochondrion</keyword>
<dbReference type="SUPFAM" id="SSF52943">
    <property type="entry name" value="ATP synthase (F1-ATPase), gamma subunit"/>
    <property type="match status" value="1"/>
</dbReference>
<evidence type="ECO:0000256" key="11">
    <source>
        <dbReference type="RuleBase" id="RU004001"/>
    </source>
</evidence>
<evidence type="ECO:0000256" key="7">
    <source>
        <dbReference type="ARBA" id="ARBA00023128"/>
    </source>
</evidence>
<dbReference type="PANTHER" id="PTHR11693">
    <property type="entry name" value="ATP SYNTHASE GAMMA CHAIN"/>
    <property type="match status" value="1"/>
</dbReference>
<keyword evidence="3 11" id="KW-0813">Transport</keyword>
<keyword evidence="4 11" id="KW-0375">Hydrogen ion transport</keyword>
<dbReference type="GO" id="GO:0005743">
    <property type="term" value="C:mitochondrial inner membrane"/>
    <property type="evidence" value="ECO:0007669"/>
    <property type="project" value="UniProtKB-SubCell"/>
</dbReference>
<keyword evidence="6 11" id="KW-0406">Ion transport</keyword>
<dbReference type="PRINTS" id="PR00126">
    <property type="entry name" value="ATPASEGAMMA"/>
</dbReference>
<evidence type="ECO:0000256" key="6">
    <source>
        <dbReference type="ARBA" id="ARBA00023065"/>
    </source>
</evidence>